<sequence length="78" mass="8488">MSFRFKSQPATVDFSVKKVTILVLKLKVGGGGVVDNMVVGSGTRPCVGSNPTTCRPETSPFVECFKVTYLHVTMMPMF</sequence>
<dbReference type="AlphaFoldDB" id="A0A5B7GXF1"/>
<gene>
    <name evidence="1" type="ORF">E2C01_056312</name>
</gene>
<proteinExistence type="predicted"/>
<protein>
    <submittedName>
        <fullName evidence="1">Uncharacterized protein</fullName>
    </submittedName>
</protein>
<accession>A0A5B7GXF1</accession>
<dbReference type="EMBL" id="VSRR010019437">
    <property type="protein sequence ID" value="MPC62229.1"/>
    <property type="molecule type" value="Genomic_DNA"/>
</dbReference>
<keyword evidence="2" id="KW-1185">Reference proteome</keyword>
<evidence type="ECO:0000313" key="2">
    <source>
        <dbReference type="Proteomes" id="UP000324222"/>
    </source>
</evidence>
<name>A0A5B7GXF1_PORTR</name>
<reference evidence="1 2" key="1">
    <citation type="submission" date="2019-05" db="EMBL/GenBank/DDBJ databases">
        <title>Another draft genome of Portunus trituberculatus and its Hox gene families provides insights of decapod evolution.</title>
        <authorList>
            <person name="Jeong J.-H."/>
            <person name="Song I."/>
            <person name="Kim S."/>
            <person name="Choi T."/>
            <person name="Kim D."/>
            <person name="Ryu S."/>
            <person name="Kim W."/>
        </authorList>
    </citation>
    <scope>NUCLEOTIDE SEQUENCE [LARGE SCALE GENOMIC DNA]</scope>
    <source>
        <tissue evidence="1">Muscle</tissue>
    </source>
</reference>
<comment type="caution">
    <text evidence="1">The sequence shown here is derived from an EMBL/GenBank/DDBJ whole genome shotgun (WGS) entry which is preliminary data.</text>
</comment>
<dbReference type="Proteomes" id="UP000324222">
    <property type="component" value="Unassembled WGS sequence"/>
</dbReference>
<evidence type="ECO:0000313" key="1">
    <source>
        <dbReference type="EMBL" id="MPC62229.1"/>
    </source>
</evidence>
<organism evidence="1 2">
    <name type="scientific">Portunus trituberculatus</name>
    <name type="common">Swimming crab</name>
    <name type="synonym">Neptunus trituberculatus</name>
    <dbReference type="NCBI Taxonomy" id="210409"/>
    <lineage>
        <taxon>Eukaryota</taxon>
        <taxon>Metazoa</taxon>
        <taxon>Ecdysozoa</taxon>
        <taxon>Arthropoda</taxon>
        <taxon>Crustacea</taxon>
        <taxon>Multicrustacea</taxon>
        <taxon>Malacostraca</taxon>
        <taxon>Eumalacostraca</taxon>
        <taxon>Eucarida</taxon>
        <taxon>Decapoda</taxon>
        <taxon>Pleocyemata</taxon>
        <taxon>Brachyura</taxon>
        <taxon>Eubrachyura</taxon>
        <taxon>Portunoidea</taxon>
        <taxon>Portunidae</taxon>
        <taxon>Portuninae</taxon>
        <taxon>Portunus</taxon>
    </lineage>
</organism>